<dbReference type="Pfam" id="PF01120">
    <property type="entry name" value="Alpha_L_fucos"/>
    <property type="match status" value="1"/>
</dbReference>
<dbReference type="RefSeq" id="WP_344792132.1">
    <property type="nucleotide sequence ID" value="NZ_BAABBV010000001.1"/>
</dbReference>
<reference evidence="8" key="1">
    <citation type="journal article" date="2014" name="Int. J. Syst. Evol. Microbiol.">
        <title>Complete genome of a new Firmicutes species belonging to the dominant human colonic microbiota ('Ruminococcus bicirculans') reveals two chromosomes and a selective capacity to utilize plant glucans.</title>
        <authorList>
            <consortium name="NISC Comparative Sequencing Program"/>
            <person name="Wegmann U."/>
            <person name="Louis P."/>
            <person name="Goesmann A."/>
            <person name="Henrissat B."/>
            <person name="Duncan S.H."/>
            <person name="Flint H.J."/>
        </authorList>
    </citation>
    <scope>NUCLEOTIDE SEQUENCE</scope>
    <source>
        <strain evidence="8">JCM 17590</strain>
    </source>
</reference>
<sequence>MSEGLGAPVPRPTAEQLAWQRMRLGVFFHFGLNTFHGVEWSDGTLPAESFAPTEFDADQWVATARELGARYVVLTAKHHDGFCLWPTVTTDYSVASSPWRGGRGDVVREVADACARHDLRFGFYLSPWDRHAPEYADPEAYDDLYVAQLRELCAGYGEVAEIWFDGAGSEGRVYDWPRYLKVIAELQPRAMVFNMGAPTIRWVGNEDGLAADPVRYAVERGALSNYTDDRVDYGRALYLPPECDVSIRHGWFWADGDEPKSLDHLLAIFYGSIGLGANLLLNLPPDSRGRIPDADVTRVRELRAELDRRFGEPVRAELRRVDDGWRADFGADVALDHLEVQEELADGQRVVEFEIVTDAGELLARGGSIGSQRVCVFPEHRLRAVTVHVRGEDAELTRVTGFHTGTSTVPTIEYAAPTDVPE</sequence>
<keyword evidence="5" id="KW-0378">Hydrolase</keyword>
<evidence type="ECO:0000256" key="5">
    <source>
        <dbReference type="ARBA" id="ARBA00022801"/>
    </source>
</evidence>
<proteinExistence type="inferred from homology"/>
<evidence type="ECO:0000256" key="1">
    <source>
        <dbReference type="ARBA" id="ARBA00004071"/>
    </source>
</evidence>
<feature type="domain" description="Glycoside hydrolase family 29 N-terminal" evidence="7">
    <location>
        <begin position="46"/>
        <end position="302"/>
    </location>
</feature>
<keyword evidence="4" id="KW-0732">Signal</keyword>
<keyword evidence="9" id="KW-1185">Reference proteome</keyword>
<dbReference type="Gene3D" id="2.60.120.260">
    <property type="entry name" value="Galactose-binding domain-like"/>
    <property type="match status" value="1"/>
</dbReference>
<dbReference type="PANTHER" id="PTHR10030:SF37">
    <property type="entry name" value="ALPHA-L-FUCOSIDASE-RELATED"/>
    <property type="match status" value="1"/>
</dbReference>
<reference evidence="8" key="2">
    <citation type="submission" date="2023-12" db="EMBL/GenBank/DDBJ databases">
        <authorList>
            <person name="Sun Q."/>
            <person name="Inoue M."/>
        </authorList>
    </citation>
    <scope>NUCLEOTIDE SEQUENCE</scope>
    <source>
        <strain evidence="8">JCM 17590</strain>
    </source>
</reference>
<evidence type="ECO:0000259" key="7">
    <source>
        <dbReference type="Pfam" id="PF01120"/>
    </source>
</evidence>
<dbReference type="PRINTS" id="PR00741">
    <property type="entry name" value="GLHYDRLASE29"/>
</dbReference>
<dbReference type="InterPro" id="IPR017853">
    <property type="entry name" value="GH"/>
</dbReference>
<dbReference type="InterPro" id="IPR000933">
    <property type="entry name" value="Glyco_hydro_29"/>
</dbReference>
<protein>
    <recommendedName>
        <fullName evidence="3">alpha-L-fucosidase</fullName>
        <ecNumber evidence="3">3.2.1.51</ecNumber>
    </recommendedName>
</protein>
<dbReference type="Gene3D" id="3.20.20.80">
    <property type="entry name" value="Glycosidases"/>
    <property type="match status" value="1"/>
</dbReference>
<dbReference type="EMBL" id="BAABBV010000001">
    <property type="protein sequence ID" value="GAA4163921.1"/>
    <property type="molecule type" value="Genomic_DNA"/>
</dbReference>
<dbReference type="PANTHER" id="PTHR10030">
    <property type="entry name" value="ALPHA-L-FUCOSIDASE"/>
    <property type="match status" value="1"/>
</dbReference>
<comment type="caution">
    <text evidence="8">The sequence shown here is derived from an EMBL/GenBank/DDBJ whole genome shotgun (WGS) entry which is preliminary data.</text>
</comment>
<accession>A0ABP7ZM31</accession>
<name>A0ABP7ZM31_9MICO</name>
<evidence type="ECO:0000313" key="9">
    <source>
        <dbReference type="Proteomes" id="UP001415169"/>
    </source>
</evidence>
<comment type="similarity">
    <text evidence="2">Belongs to the glycosyl hydrolase 29 family.</text>
</comment>
<keyword evidence="6" id="KW-0326">Glycosidase</keyword>
<evidence type="ECO:0000256" key="3">
    <source>
        <dbReference type="ARBA" id="ARBA00012662"/>
    </source>
</evidence>
<organism evidence="8 9">
    <name type="scientific">Gryllotalpicola daejeonensis</name>
    <dbReference type="NCBI Taxonomy" id="993087"/>
    <lineage>
        <taxon>Bacteria</taxon>
        <taxon>Bacillati</taxon>
        <taxon>Actinomycetota</taxon>
        <taxon>Actinomycetes</taxon>
        <taxon>Micrococcales</taxon>
        <taxon>Microbacteriaceae</taxon>
        <taxon>Gryllotalpicola</taxon>
    </lineage>
</organism>
<dbReference type="InterPro" id="IPR016286">
    <property type="entry name" value="FUC_metazoa-typ"/>
</dbReference>
<evidence type="ECO:0000256" key="4">
    <source>
        <dbReference type="ARBA" id="ARBA00022729"/>
    </source>
</evidence>
<dbReference type="InterPro" id="IPR057739">
    <property type="entry name" value="Glyco_hydro_29_N"/>
</dbReference>
<dbReference type="EC" id="3.2.1.51" evidence="3"/>
<dbReference type="SMART" id="SM00812">
    <property type="entry name" value="Alpha_L_fucos"/>
    <property type="match status" value="1"/>
</dbReference>
<dbReference type="SUPFAM" id="SSF51445">
    <property type="entry name" value="(Trans)glycosidases"/>
    <property type="match status" value="1"/>
</dbReference>
<comment type="function">
    <text evidence="1">Alpha-L-fucosidase is responsible for hydrolyzing the alpha-1,6-linked fucose joined to the reducing-end N-acetylglucosamine of the carbohydrate moieties of glycoproteins.</text>
</comment>
<dbReference type="Proteomes" id="UP001415169">
    <property type="component" value="Unassembled WGS sequence"/>
</dbReference>
<evidence type="ECO:0000256" key="2">
    <source>
        <dbReference type="ARBA" id="ARBA00007951"/>
    </source>
</evidence>
<evidence type="ECO:0000313" key="8">
    <source>
        <dbReference type="EMBL" id="GAA4163921.1"/>
    </source>
</evidence>
<evidence type="ECO:0000256" key="6">
    <source>
        <dbReference type="ARBA" id="ARBA00023295"/>
    </source>
</evidence>
<gene>
    <name evidence="8" type="ORF">GCM10022286_25060</name>
</gene>